<gene>
    <name evidence="2" type="ORF">SBA1_370002</name>
</gene>
<keyword evidence="1" id="KW-0812">Transmembrane</keyword>
<keyword evidence="1" id="KW-1133">Transmembrane helix</keyword>
<feature type="transmembrane region" description="Helical" evidence="1">
    <location>
        <begin position="352"/>
        <end position="370"/>
    </location>
</feature>
<feature type="transmembrane region" description="Helical" evidence="1">
    <location>
        <begin position="43"/>
        <end position="62"/>
    </location>
</feature>
<dbReference type="AlphaFoldDB" id="A0A2U3KPQ7"/>
<feature type="transmembrane region" description="Helical" evidence="1">
    <location>
        <begin position="210"/>
        <end position="230"/>
    </location>
</feature>
<feature type="transmembrane region" description="Helical" evidence="1">
    <location>
        <begin position="433"/>
        <end position="454"/>
    </location>
</feature>
<feature type="transmembrane region" description="Helical" evidence="1">
    <location>
        <begin position="129"/>
        <end position="153"/>
    </location>
</feature>
<protein>
    <submittedName>
        <fullName evidence="2">Uncharacterized protein</fullName>
    </submittedName>
</protein>
<dbReference type="Proteomes" id="UP000238701">
    <property type="component" value="Unassembled WGS sequence"/>
</dbReference>
<proteinExistence type="predicted"/>
<evidence type="ECO:0000256" key="1">
    <source>
        <dbReference type="SAM" id="Phobius"/>
    </source>
</evidence>
<feature type="transmembrane region" description="Helical" evidence="1">
    <location>
        <begin position="390"/>
        <end position="412"/>
    </location>
</feature>
<accession>A0A2U3KPQ7</accession>
<dbReference type="OrthoDB" id="105452at2"/>
<feature type="transmembrane region" description="Helical" evidence="1">
    <location>
        <begin position="460"/>
        <end position="483"/>
    </location>
</feature>
<feature type="transmembrane region" description="Helical" evidence="1">
    <location>
        <begin position="529"/>
        <end position="549"/>
    </location>
</feature>
<evidence type="ECO:0000313" key="2">
    <source>
        <dbReference type="EMBL" id="SPF41614.1"/>
    </source>
</evidence>
<dbReference type="EMBL" id="OMOD01000130">
    <property type="protein sequence ID" value="SPF41614.1"/>
    <property type="molecule type" value="Genomic_DNA"/>
</dbReference>
<sequence length="580" mass="64581">MPAREKVRSWLAETHGPQLELVRHFLSEQLANDLVSSDQVRRLVITVLAVLGCVGPLIVRLYRPKYTYLQGLDSGDLYLAAVRADRLFFISLSMIVAGLVTVIQWQGLFPSRQDYLALKPLPVRLYQVFVARFLSSFAIVVIVIAVLNIATSLLFPLLTSGRWQLPSFGVRYILAHAMATLCAGLFAFFAIGTLQGVLMNILPTRMFERLSVLIQALLAMAFLASVPYVLDIPNWHATIAARPRWMSLFPPAWFLGLYETLQGAQDSYFLHLREIAVMGMSAALLLTLATYFACYDRHASRVLEQALPRSSGSSLVERSASTLLRRFVNQPPEQAAFVFAIQTLRRSRQHRFAISFCVALALVLALPAVVPSMVAHFRSGGSWSVWELESILAVPLVIGAVVISALCYVFQLPSEAQAGWVFRMAESTARRDLLASVESLLIVCGLVPVLLLTVPLEVFALGWILAFAHLELVAVLMLLLIEARLAEWHKIPFTCSYVPGRRNFWQTMGIYLLLFAILIPAITFFEARLLRPLVLLASTAALSGLYFSLRATRQTHWAIVPLLFDESDEPLVGGVRLTPE</sequence>
<feature type="transmembrane region" description="Helical" evidence="1">
    <location>
        <begin position="275"/>
        <end position="294"/>
    </location>
</feature>
<keyword evidence="1" id="KW-0472">Membrane</keyword>
<organism evidence="2 3">
    <name type="scientific">Candidatus Sulfotelmatobacter kueseliae</name>
    <dbReference type="NCBI Taxonomy" id="2042962"/>
    <lineage>
        <taxon>Bacteria</taxon>
        <taxon>Pseudomonadati</taxon>
        <taxon>Acidobacteriota</taxon>
        <taxon>Terriglobia</taxon>
        <taxon>Terriglobales</taxon>
        <taxon>Candidatus Korobacteraceae</taxon>
        <taxon>Candidatus Sulfotelmatobacter</taxon>
    </lineage>
</organism>
<feature type="transmembrane region" description="Helical" evidence="1">
    <location>
        <begin position="87"/>
        <end position="108"/>
    </location>
</feature>
<name>A0A2U3KPQ7_9BACT</name>
<reference evidence="3" key="1">
    <citation type="submission" date="2018-02" db="EMBL/GenBank/DDBJ databases">
        <authorList>
            <person name="Hausmann B."/>
        </authorList>
    </citation>
    <scope>NUCLEOTIDE SEQUENCE [LARGE SCALE GENOMIC DNA]</scope>
    <source>
        <strain evidence="3">Peat soil MAG SbA1</strain>
    </source>
</reference>
<feature type="transmembrane region" description="Helical" evidence="1">
    <location>
        <begin position="173"/>
        <end position="198"/>
    </location>
</feature>
<feature type="transmembrane region" description="Helical" evidence="1">
    <location>
        <begin position="504"/>
        <end position="523"/>
    </location>
</feature>
<evidence type="ECO:0000313" key="3">
    <source>
        <dbReference type="Proteomes" id="UP000238701"/>
    </source>
</evidence>